<dbReference type="InterPro" id="IPR000843">
    <property type="entry name" value="HTH_LacI"/>
</dbReference>
<dbReference type="PANTHER" id="PTHR30146">
    <property type="entry name" value="LACI-RELATED TRANSCRIPTIONAL REPRESSOR"/>
    <property type="match status" value="1"/>
</dbReference>
<keyword evidence="3" id="KW-0804">Transcription</keyword>
<dbReference type="PROSITE" id="PS00356">
    <property type="entry name" value="HTH_LACI_1"/>
    <property type="match status" value="1"/>
</dbReference>
<evidence type="ECO:0000259" key="4">
    <source>
        <dbReference type="PROSITE" id="PS50932"/>
    </source>
</evidence>
<accession>A0A841AKL4</accession>
<keyword evidence="1" id="KW-0805">Transcription regulation</keyword>
<dbReference type="InterPro" id="IPR010982">
    <property type="entry name" value="Lambda_DNA-bd_dom_sf"/>
</dbReference>
<dbReference type="CDD" id="cd01574">
    <property type="entry name" value="PBP1_LacI"/>
    <property type="match status" value="1"/>
</dbReference>
<dbReference type="InterPro" id="IPR028082">
    <property type="entry name" value="Peripla_BP_I"/>
</dbReference>
<feature type="domain" description="HTH lacI-type" evidence="4">
    <location>
        <begin position="11"/>
        <end position="65"/>
    </location>
</feature>
<dbReference type="InterPro" id="IPR046335">
    <property type="entry name" value="LacI/GalR-like_sensor"/>
</dbReference>
<dbReference type="Proteomes" id="UP000536685">
    <property type="component" value="Unassembled WGS sequence"/>
</dbReference>
<proteinExistence type="predicted"/>
<dbReference type="EMBL" id="JACHMJ010000001">
    <property type="protein sequence ID" value="MBB5844470.1"/>
    <property type="molecule type" value="Genomic_DNA"/>
</dbReference>
<dbReference type="RefSeq" id="WP_184238637.1">
    <property type="nucleotide sequence ID" value="NZ_JACHMJ010000001.1"/>
</dbReference>
<evidence type="ECO:0000256" key="1">
    <source>
        <dbReference type="ARBA" id="ARBA00023015"/>
    </source>
</evidence>
<keyword evidence="6" id="KW-1185">Reference proteome</keyword>
<reference evidence="5 6" key="1">
    <citation type="submission" date="2020-08" db="EMBL/GenBank/DDBJ databases">
        <title>Sequencing the genomes of 1000 actinobacteria strains.</title>
        <authorList>
            <person name="Klenk H.-P."/>
        </authorList>
    </citation>
    <scope>NUCLEOTIDE SEQUENCE [LARGE SCALE GENOMIC DNA]</scope>
    <source>
        <strain evidence="5 6">DSM 105784</strain>
    </source>
</reference>
<dbReference type="Gene3D" id="3.40.50.2300">
    <property type="match status" value="2"/>
</dbReference>
<dbReference type="Pfam" id="PF00356">
    <property type="entry name" value="LacI"/>
    <property type="match status" value="1"/>
</dbReference>
<organism evidence="5 6">
    <name type="scientific">Conyzicola lurida</name>
    <dbReference type="NCBI Taxonomy" id="1172621"/>
    <lineage>
        <taxon>Bacteria</taxon>
        <taxon>Bacillati</taxon>
        <taxon>Actinomycetota</taxon>
        <taxon>Actinomycetes</taxon>
        <taxon>Micrococcales</taxon>
        <taxon>Microbacteriaceae</taxon>
        <taxon>Conyzicola</taxon>
    </lineage>
</organism>
<evidence type="ECO:0000313" key="5">
    <source>
        <dbReference type="EMBL" id="MBB5844470.1"/>
    </source>
</evidence>
<dbReference type="GO" id="GO:0003700">
    <property type="term" value="F:DNA-binding transcription factor activity"/>
    <property type="evidence" value="ECO:0007669"/>
    <property type="project" value="TreeGrafter"/>
</dbReference>
<keyword evidence="2" id="KW-0238">DNA-binding</keyword>
<protein>
    <submittedName>
        <fullName evidence="5">LacI family transcriptional regulator</fullName>
    </submittedName>
</protein>
<name>A0A841AKL4_9MICO</name>
<dbReference type="SMART" id="SM00354">
    <property type="entry name" value="HTH_LACI"/>
    <property type="match status" value="1"/>
</dbReference>
<dbReference type="SUPFAM" id="SSF53822">
    <property type="entry name" value="Periplasmic binding protein-like I"/>
    <property type="match status" value="1"/>
</dbReference>
<dbReference type="Gene3D" id="1.10.260.40">
    <property type="entry name" value="lambda repressor-like DNA-binding domains"/>
    <property type="match status" value="1"/>
</dbReference>
<dbReference type="GO" id="GO:0000976">
    <property type="term" value="F:transcription cis-regulatory region binding"/>
    <property type="evidence" value="ECO:0007669"/>
    <property type="project" value="TreeGrafter"/>
</dbReference>
<sequence length="336" mass="35257">MTVPSPASRPATIYDVAKLANVSHQTVALFLRGHEGFKPATRQRVEEALAELNYRPNLAARALATSRSHRIGALVYELTEVGPSKTIQGASERARRAGYLLDIVNLDPADDRAVEGALGQLGQQDLAGILAFAPVDLIALSLASIPLTAPVITEAEPEREPDGINGPGLSLVVDHLAGLGHRGFFHLAGPRDWAAARNRELAYEHALAAHGLVSLGSIAGDWSAASGHAAALAMPLDTGVTAIVAANDQMALGALLALEQRGVDVPGRVSVTGFDDIPEAAFYRPPLTTVRVDYAQQGRVLVERLLAEIDPALVAAPESTTPPALVPRASTAPPRP</sequence>
<dbReference type="PROSITE" id="PS50932">
    <property type="entry name" value="HTH_LACI_2"/>
    <property type="match status" value="1"/>
</dbReference>
<evidence type="ECO:0000256" key="3">
    <source>
        <dbReference type="ARBA" id="ARBA00023163"/>
    </source>
</evidence>
<evidence type="ECO:0000313" key="6">
    <source>
        <dbReference type="Proteomes" id="UP000536685"/>
    </source>
</evidence>
<dbReference type="PANTHER" id="PTHR30146:SF153">
    <property type="entry name" value="LACTOSE OPERON REPRESSOR"/>
    <property type="match status" value="1"/>
</dbReference>
<comment type="caution">
    <text evidence="5">The sequence shown here is derived from an EMBL/GenBank/DDBJ whole genome shotgun (WGS) entry which is preliminary data.</text>
</comment>
<dbReference type="Pfam" id="PF13377">
    <property type="entry name" value="Peripla_BP_3"/>
    <property type="match status" value="1"/>
</dbReference>
<evidence type="ECO:0000256" key="2">
    <source>
        <dbReference type="ARBA" id="ARBA00023125"/>
    </source>
</evidence>
<dbReference type="SUPFAM" id="SSF47413">
    <property type="entry name" value="lambda repressor-like DNA-binding domains"/>
    <property type="match status" value="1"/>
</dbReference>
<gene>
    <name evidence="5" type="ORF">HD599_002793</name>
</gene>
<dbReference type="CDD" id="cd01392">
    <property type="entry name" value="HTH_LacI"/>
    <property type="match status" value="1"/>
</dbReference>
<dbReference type="AlphaFoldDB" id="A0A841AKL4"/>